<proteinExistence type="predicted"/>
<sequence>MPTFETRDPSASAFWTERFAHQFTPWDRGGVPAALRRFVAQSSRPLVTLIPGCGTGYEVACLSEAGWDVIAIDFSPAAVQAARAVLGGLAERVVMADFFEFEPPRPLDCIYERAFLCALPRDKWPLVVRRWSELLSPGGLLAAFFYFDNSPKGPPFGADAGELAMLLAPHFEMIDDQPVEDSVPVFEGRERWQVWRRI</sequence>
<accession>A0A418WXT7</accession>
<keyword evidence="6" id="KW-1185">Reference proteome</keyword>
<dbReference type="RefSeq" id="WP_119736334.1">
    <property type="nucleotide sequence ID" value="NZ_QYUN01000002.1"/>
</dbReference>
<dbReference type="InterPro" id="IPR029063">
    <property type="entry name" value="SAM-dependent_MTases_sf"/>
</dbReference>
<organism evidence="5 6">
    <name type="scientific">Noviherbaspirillum cavernae</name>
    <dbReference type="NCBI Taxonomy" id="2320862"/>
    <lineage>
        <taxon>Bacteria</taxon>
        <taxon>Pseudomonadati</taxon>
        <taxon>Pseudomonadota</taxon>
        <taxon>Betaproteobacteria</taxon>
        <taxon>Burkholderiales</taxon>
        <taxon>Oxalobacteraceae</taxon>
        <taxon>Noviherbaspirillum</taxon>
    </lineage>
</organism>
<dbReference type="Gene3D" id="3.40.50.150">
    <property type="entry name" value="Vaccinia Virus protein VP39"/>
    <property type="match status" value="1"/>
</dbReference>
<gene>
    <name evidence="5" type="ORF">D3870_02310</name>
</gene>
<keyword evidence="4" id="KW-0949">S-adenosyl-L-methionine</keyword>
<dbReference type="GO" id="GO:0032259">
    <property type="term" value="P:methylation"/>
    <property type="evidence" value="ECO:0007669"/>
    <property type="project" value="UniProtKB-KW"/>
</dbReference>
<keyword evidence="3 5" id="KW-0808">Transferase</keyword>
<evidence type="ECO:0000313" key="5">
    <source>
        <dbReference type="EMBL" id="RJG05001.1"/>
    </source>
</evidence>
<dbReference type="AlphaFoldDB" id="A0A418WXT7"/>
<keyword evidence="1" id="KW-0597">Phosphoprotein</keyword>
<reference evidence="5 6" key="1">
    <citation type="submission" date="2018-09" db="EMBL/GenBank/DDBJ databases">
        <authorList>
            <person name="Zhu H."/>
        </authorList>
    </citation>
    <scope>NUCLEOTIDE SEQUENCE [LARGE SCALE GENOMIC DNA]</scope>
    <source>
        <strain evidence="5 6">K2R10-39</strain>
    </source>
</reference>
<dbReference type="InterPro" id="IPR008854">
    <property type="entry name" value="TPMT"/>
</dbReference>
<dbReference type="CDD" id="cd02440">
    <property type="entry name" value="AdoMet_MTases"/>
    <property type="match status" value="1"/>
</dbReference>
<dbReference type="Pfam" id="PF05724">
    <property type="entry name" value="TPMT"/>
    <property type="match status" value="1"/>
</dbReference>
<evidence type="ECO:0000313" key="6">
    <source>
        <dbReference type="Proteomes" id="UP000285190"/>
    </source>
</evidence>
<evidence type="ECO:0000256" key="3">
    <source>
        <dbReference type="ARBA" id="ARBA00022679"/>
    </source>
</evidence>
<evidence type="ECO:0000256" key="2">
    <source>
        <dbReference type="ARBA" id="ARBA00022603"/>
    </source>
</evidence>
<keyword evidence="2 5" id="KW-0489">Methyltransferase</keyword>
<evidence type="ECO:0000256" key="4">
    <source>
        <dbReference type="ARBA" id="ARBA00022691"/>
    </source>
</evidence>
<name>A0A418WXT7_9BURK</name>
<dbReference type="PANTHER" id="PTHR32183">
    <property type="match status" value="1"/>
</dbReference>
<evidence type="ECO:0000256" key="1">
    <source>
        <dbReference type="ARBA" id="ARBA00022553"/>
    </source>
</evidence>
<dbReference type="Proteomes" id="UP000285190">
    <property type="component" value="Unassembled WGS sequence"/>
</dbReference>
<protein>
    <submittedName>
        <fullName evidence="5">Methyltransferase domain-containing protein</fullName>
    </submittedName>
</protein>
<dbReference type="PANTHER" id="PTHR32183:SF6">
    <property type="entry name" value="CYSTEINE SULFINATE DESULFINASE_CYSTEINE DESULFURASE AND RELATED ENZYMES"/>
    <property type="match status" value="1"/>
</dbReference>
<dbReference type="SUPFAM" id="SSF53335">
    <property type="entry name" value="S-adenosyl-L-methionine-dependent methyltransferases"/>
    <property type="match status" value="1"/>
</dbReference>
<comment type="caution">
    <text evidence="5">The sequence shown here is derived from an EMBL/GenBank/DDBJ whole genome shotgun (WGS) entry which is preliminary data.</text>
</comment>
<dbReference type="EMBL" id="QYUN01000002">
    <property type="protein sequence ID" value="RJG05001.1"/>
    <property type="molecule type" value="Genomic_DNA"/>
</dbReference>
<dbReference type="OrthoDB" id="9778208at2"/>
<dbReference type="GO" id="GO:0008757">
    <property type="term" value="F:S-adenosylmethionine-dependent methyltransferase activity"/>
    <property type="evidence" value="ECO:0007669"/>
    <property type="project" value="InterPro"/>
</dbReference>
<dbReference type="PROSITE" id="PS51585">
    <property type="entry name" value="SAM_MT_TPMT"/>
    <property type="match status" value="1"/>
</dbReference>